<evidence type="ECO:0000256" key="14">
    <source>
        <dbReference type="ARBA" id="ARBA00023268"/>
    </source>
</evidence>
<feature type="domain" description="Penicillin-binding protein transpeptidase" evidence="19">
    <location>
        <begin position="439"/>
        <end position="677"/>
    </location>
</feature>
<dbReference type="GO" id="GO:0008360">
    <property type="term" value="P:regulation of cell shape"/>
    <property type="evidence" value="ECO:0007669"/>
    <property type="project" value="UniProtKB-KW"/>
</dbReference>
<dbReference type="GO" id="GO:0009252">
    <property type="term" value="P:peptidoglycan biosynthetic process"/>
    <property type="evidence" value="ECO:0007669"/>
    <property type="project" value="UniProtKB-KW"/>
</dbReference>
<evidence type="ECO:0000313" key="22">
    <source>
        <dbReference type="Proteomes" id="UP000251545"/>
    </source>
</evidence>
<dbReference type="GO" id="GO:0071555">
    <property type="term" value="P:cell wall organization"/>
    <property type="evidence" value="ECO:0007669"/>
    <property type="project" value="UniProtKB-KW"/>
</dbReference>
<dbReference type="Gene3D" id="1.10.3810.10">
    <property type="entry name" value="Biosynthetic peptidoglycan transglycosylase-like"/>
    <property type="match status" value="1"/>
</dbReference>
<keyword evidence="5" id="KW-1003">Cell membrane</keyword>
<comment type="catalytic activity">
    <reaction evidence="17">
        <text>[GlcNAc-(1-&gt;4)-Mur2Ac(oyl-L-Ala-gamma-D-Glu-L-Lys-D-Ala-D-Ala)](n)-di-trans,octa-cis-undecaprenyl diphosphate + beta-D-GlcNAc-(1-&gt;4)-Mur2Ac(oyl-L-Ala-gamma-D-Glu-L-Lys-D-Ala-D-Ala)-di-trans,octa-cis-undecaprenyl diphosphate = [GlcNAc-(1-&gt;4)-Mur2Ac(oyl-L-Ala-gamma-D-Glu-L-Lys-D-Ala-D-Ala)](n+1)-di-trans,octa-cis-undecaprenyl diphosphate + di-trans,octa-cis-undecaprenyl diphosphate + H(+)</text>
        <dbReference type="Rhea" id="RHEA:23708"/>
        <dbReference type="Rhea" id="RHEA-COMP:9602"/>
        <dbReference type="Rhea" id="RHEA-COMP:9603"/>
        <dbReference type="ChEBI" id="CHEBI:15378"/>
        <dbReference type="ChEBI" id="CHEBI:58405"/>
        <dbReference type="ChEBI" id="CHEBI:60033"/>
        <dbReference type="ChEBI" id="CHEBI:78435"/>
        <dbReference type="EC" id="2.4.99.28"/>
    </reaction>
</comment>
<evidence type="ECO:0000256" key="15">
    <source>
        <dbReference type="ARBA" id="ARBA00023316"/>
    </source>
</evidence>
<evidence type="ECO:0000256" key="3">
    <source>
        <dbReference type="ARBA" id="ARBA00007090"/>
    </source>
</evidence>
<keyword evidence="13 18" id="KW-0472">Membrane</keyword>
<dbReference type="SUPFAM" id="SSF53955">
    <property type="entry name" value="Lysozyme-like"/>
    <property type="match status" value="1"/>
</dbReference>
<dbReference type="Gene3D" id="3.40.710.10">
    <property type="entry name" value="DD-peptidase/beta-lactamase superfamily"/>
    <property type="match status" value="2"/>
</dbReference>
<dbReference type="InterPro" id="IPR050396">
    <property type="entry name" value="Glycosyltr_51/Transpeptidase"/>
</dbReference>
<comment type="pathway">
    <text evidence="2">Cell wall biogenesis; peptidoglycan biosynthesis.</text>
</comment>
<dbReference type="InterPro" id="IPR001264">
    <property type="entry name" value="Glyco_trans_51"/>
</dbReference>
<keyword evidence="12" id="KW-0573">Peptidoglycan synthesis</keyword>
<dbReference type="PANTHER" id="PTHR32282:SF11">
    <property type="entry name" value="PENICILLIN-BINDING PROTEIN 1B"/>
    <property type="match status" value="1"/>
</dbReference>
<dbReference type="PANTHER" id="PTHR32282">
    <property type="entry name" value="BINDING PROTEIN TRANSPEPTIDASE, PUTATIVE-RELATED"/>
    <property type="match status" value="1"/>
</dbReference>
<evidence type="ECO:0000256" key="12">
    <source>
        <dbReference type="ARBA" id="ARBA00022984"/>
    </source>
</evidence>
<comment type="catalytic activity">
    <reaction evidence="16">
        <text>Preferential cleavage: (Ac)2-L-Lys-D-Ala-|-D-Ala. Also transpeptidation of peptidyl-alanyl moieties that are N-acyl substituents of D-alanine.</text>
        <dbReference type="EC" id="3.4.16.4"/>
    </reaction>
</comment>
<dbReference type="SUPFAM" id="SSF56601">
    <property type="entry name" value="beta-lactamase/transpeptidase-like"/>
    <property type="match status" value="1"/>
</dbReference>
<evidence type="ECO:0000256" key="11">
    <source>
        <dbReference type="ARBA" id="ARBA00022960"/>
    </source>
</evidence>
<evidence type="ECO:0000256" key="1">
    <source>
        <dbReference type="ARBA" id="ARBA00004236"/>
    </source>
</evidence>
<dbReference type="GO" id="GO:0006508">
    <property type="term" value="P:proteolysis"/>
    <property type="evidence" value="ECO:0007669"/>
    <property type="project" value="UniProtKB-KW"/>
</dbReference>
<comment type="similarity">
    <text evidence="3">In the C-terminal section; belongs to the transpeptidase family.</text>
</comment>
<proteinExistence type="inferred from homology"/>
<evidence type="ECO:0000256" key="5">
    <source>
        <dbReference type="ARBA" id="ARBA00022475"/>
    </source>
</evidence>
<dbReference type="InterPro" id="IPR012338">
    <property type="entry name" value="Beta-lactam/transpept-like"/>
</dbReference>
<feature type="domain" description="Glycosyl transferase family 51" evidence="20">
    <location>
        <begin position="91"/>
        <end position="261"/>
    </location>
</feature>
<reference evidence="21 22" key="1">
    <citation type="submission" date="2018-02" db="EMBL/GenBank/DDBJ databases">
        <title>Genomic Encyclopedia of Archaeal and Bacterial Type Strains, Phase II (KMG-II): from individual species to whole genera.</title>
        <authorList>
            <person name="Goeker M."/>
        </authorList>
    </citation>
    <scope>NUCLEOTIDE SEQUENCE [LARGE SCALE GENOMIC DNA]</scope>
    <source>
        <strain evidence="21 22">DSM 21165</strain>
    </source>
</reference>
<evidence type="ECO:0000256" key="10">
    <source>
        <dbReference type="ARBA" id="ARBA00022801"/>
    </source>
</evidence>
<evidence type="ECO:0000256" key="18">
    <source>
        <dbReference type="SAM" id="Phobius"/>
    </source>
</evidence>
<comment type="subcellular location">
    <subcellularLocation>
        <location evidence="1">Cell membrane</location>
    </subcellularLocation>
</comment>
<gene>
    <name evidence="21" type="ORF">CLV33_101648</name>
</gene>
<evidence type="ECO:0000256" key="6">
    <source>
        <dbReference type="ARBA" id="ARBA00022645"/>
    </source>
</evidence>
<keyword evidence="6" id="KW-0121">Carboxypeptidase</keyword>
<keyword evidence="8" id="KW-0328">Glycosyltransferase</keyword>
<dbReference type="GO" id="GO:0030288">
    <property type="term" value="C:outer membrane-bounded periplasmic space"/>
    <property type="evidence" value="ECO:0007669"/>
    <property type="project" value="TreeGrafter"/>
</dbReference>
<dbReference type="Pfam" id="PF00905">
    <property type="entry name" value="Transpeptidase"/>
    <property type="match status" value="1"/>
</dbReference>
<keyword evidence="14" id="KW-0511">Multifunctional enzyme</keyword>
<dbReference type="InterPro" id="IPR036950">
    <property type="entry name" value="PBP_transglycosylase"/>
</dbReference>
<evidence type="ECO:0000313" key="21">
    <source>
        <dbReference type="EMBL" id="PQV51720.1"/>
    </source>
</evidence>
<keyword evidence="11" id="KW-0133">Cell shape</keyword>
<comment type="similarity">
    <text evidence="4">In the N-terminal section; belongs to the glycosyltransferase 51 family.</text>
</comment>
<evidence type="ECO:0000256" key="17">
    <source>
        <dbReference type="ARBA" id="ARBA00049902"/>
    </source>
</evidence>
<keyword evidence="9" id="KW-0808">Transferase</keyword>
<dbReference type="EMBL" id="PVEO01000001">
    <property type="protein sequence ID" value="PQV51720.1"/>
    <property type="molecule type" value="Genomic_DNA"/>
</dbReference>
<keyword evidence="10" id="KW-0378">Hydrolase</keyword>
<accession>A0A362XEQ4</accession>
<dbReference type="GO" id="GO:0005886">
    <property type="term" value="C:plasma membrane"/>
    <property type="evidence" value="ECO:0007669"/>
    <property type="project" value="UniProtKB-SubCell"/>
</dbReference>
<dbReference type="AlphaFoldDB" id="A0A362XEQ4"/>
<evidence type="ECO:0000259" key="20">
    <source>
        <dbReference type="Pfam" id="PF00912"/>
    </source>
</evidence>
<dbReference type="InterPro" id="IPR023346">
    <property type="entry name" value="Lysozyme-like_dom_sf"/>
</dbReference>
<keyword evidence="18" id="KW-0812">Transmembrane</keyword>
<evidence type="ECO:0000256" key="16">
    <source>
        <dbReference type="ARBA" id="ARBA00034000"/>
    </source>
</evidence>
<evidence type="ECO:0000259" key="19">
    <source>
        <dbReference type="Pfam" id="PF00905"/>
    </source>
</evidence>
<evidence type="ECO:0000256" key="13">
    <source>
        <dbReference type="ARBA" id="ARBA00023136"/>
    </source>
</evidence>
<evidence type="ECO:0000256" key="9">
    <source>
        <dbReference type="ARBA" id="ARBA00022679"/>
    </source>
</evidence>
<dbReference type="Proteomes" id="UP000251545">
    <property type="component" value="Unassembled WGS sequence"/>
</dbReference>
<keyword evidence="15" id="KW-0961">Cell wall biogenesis/degradation</keyword>
<dbReference type="GO" id="GO:0008955">
    <property type="term" value="F:peptidoglycan glycosyltransferase activity"/>
    <property type="evidence" value="ECO:0007669"/>
    <property type="project" value="UniProtKB-EC"/>
</dbReference>
<dbReference type="Pfam" id="PF00912">
    <property type="entry name" value="Transgly"/>
    <property type="match status" value="1"/>
</dbReference>
<organism evidence="21 22">
    <name type="scientific">Jejuia pallidilutea</name>
    <dbReference type="NCBI Taxonomy" id="504487"/>
    <lineage>
        <taxon>Bacteria</taxon>
        <taxon>Pseudomonadati</taxon>
        <taxon>Bacteroidota</taxon>
        <taxon>Flavobacteriia</taxon>
        <taxon>Flavobacteriales</taxon>
        <taxon>Flavobacteriaceae</taxon>
        <taxon>Jejuia</taxon>
    </lineage>
</organism>
<dbReference type="InterPro" id="IPR001460">
    <property type="entry name" value="PCN-bd_Tpept"/>
</dbReference>
<dbReference type="RefSeq" id="WP_105472667.1">
    <property type="nucleotide sequence ID" value="NZ_PVEO01000001.1"/>
</dbReference>
<dbReference type="GO" id="GO:0009002">
    <property type="term" value="F:serine-type D-Ala-D-Ala carboxypeptidase activity"/>
    <property type="evidence" value="ECO:0007669"/>
    <property type="project" value="UniProtKB-EC"/>
</dbReference>
<evidence type="ECO:0000256" key="8">
    <source>
        <dbReference type="ARBA" id="ARBA00022676"/>
    </source>
</evidence>
<name>A0A362XEQ4_9FLAO</name>
<evidence type="ECO:0000256" key="7">
    <source>
        <dbReference type="ARBA" id="ARBA00022670"/>
    </source>
</evidence>
<evidence type="ECO:0000256" key="2">
    <source>
        <dbReference type="ARBA" id="ARBA00004752"/>
    </source>
</evidence>
<protein>
    <submittedName>
        <fullName evidence="21">Penicillin-binding protein 1A</fullName>
    </submittedName>
</protein>
<keyword evidence="7" id="KW-0645">Protease</keyword>
<keyword evidence="18" id="KW-1133">Transmembrane helix</keyword>
<sequence length="768" mass="86964">MSNSPQKSNFIKSKAFLLFVWSRNILGKKWVKWSLIGLVTVVFLLVSLFVSVYCGAFGNIPSKKDLTFIRQEAATQVLDKNGRLIGKYFIYDRQPLTYKDFPQHLIDALIATEDIRFYQHDGIDNKSLVRVFLKTILMQDESAGGGSTITLQLAKNLFGRKQYIFASIVINKLRESIIAKRIEDIYSKKEILELYLNTVPFPDNTYGIESAARKFFNKSTTSLNKQESAVLVGTLKANNYYNPRLYPKRSKARRNVVLNQMVKYGYLSKDTADILIADTLKLEYRSFNHDVGIAPYFREQVKKELTLILDSLKKPDGQPYDMYRDGLQVHTTLDYAMQELAEEAMKEHMAVLQKDFESAYGNNAPWKQNGTFIKNIIKQLPLYKKFKEKGLSDKQIEDTLNTKRNVEVFSWDGDTIARITVRDSLQHFVKFLNTGMLSIDPSSGAVRTYIGGIDYRFFKYDHVSQSERQVGSTFKPFVYTAAIENGMKPCTYFPLKAVSYVNYDDWTPTNSGSEEEAPHLNYSLEKALSNSVNTIAVKVLNEVGIPKVVDLVEKLGIVKTIPNEPSIALGVAEINLKALTGAFASYVNAGKAVKPYCIKEVRDRYGKVLVSFKPEVKKVPAFNDYTQQVVLEMMKTTVNSGTASRLRNEYKLRNEIAGKTGTTQNNKDGWFVGITPKLVSVTWVGNDNHSIGFSSTGIGQGANSALPIFAKFYKKLNEDEYFNAITKAEFKTTSYQALEDLKCEPEKRDGFLKRLFGLGGNKKRFKGE</sequence>
<evidence type="ECO:0000256" key="4">
    <source>
        <dbReference type="ARBA" id="ARBA00007739"/>
    </source>
</evidence>
<dbReference type="GO" id="GO:0008658">
    <property type="term" value="F:penicillin binding"/>
    <property type="evidence" value="ECO:0007669"/>
    <property type="project" value="InterPro"/>
</dbReference>
<comment type="caution">
    <text evidence="21">The sequence shown here is derived from an EMBL/GenBank/DDBJ whole genome shotgun (WGS) entry which is preliminary data.</text>
</comment>
<feature type="transmembrane region" description="Helical" evidence="18">
    <location>
        <begin position="33"/>
        <end position="53"/>
    </location>
</feature>